<keyword evidence="2" id="KW-1185">Reference proteome</keyword>
<dbReference type="EMBL" id="JAEPBG010000006">
    <property type="protein sequence ID" value="MBK4736057.1"/>
    <property type="molecule type" value="Genomic_DNA"/>
</dbReference>
<comment type="caution">
    <text evidence="1">The sequence shown here is derived from an EMBL/GenBank/DDBJ whole genome shotgun (WGS) entry which is preliminary data.</text>
</comment>
<protein>
    <submittedName>
        <fullName evidence="1">Uncharacterized protein</fullName>
    </submittedName>
</protein>
<dbReference type="Proteomes" id="UP000622890">
    <property type="component" value="Unassembled WGS sequence"/>
</dbReference>
<dbReference type="RefSeq" id="WP_200593102.1">
    <property type="nucleotide sequence ID" value="NZ_JAEPBG010000006.1"/>
</dbReference>
<proteinExistence type="predicted"/>
<evidence type="ECO:0000313" key="1">
    <source>
        <dbReference type="EMBL" id="MBK4736057.1"/>
    </source>
</evidence>
<evidence type="ECO:0000313" key="2">
    <source>
        <dbReference type="Proteomes" id="UP000622890"/>
    </source>
</evidence>
<accession>A0A934SUP6</accession>
<organism evidence="1 2">
    <name type="scientific">Noviherbaspirillum pedocola</name>
    <dbReference type="NCBI Taxonomy" id="2801341"/>
    <lineage>
        <taxon>Bacteria</taxon>
        <taxon>Pseudomonadati</taxon>
        <taxon>Pseudomonadota</taxon>
        <taxon>Betaproteobacteria</taxon>
        <taxon>Burkholderiales</taxon>
        <taxon>Oxalobacteraceae</taxon>
        <taxon>Noviherbaspirillum</taxon>
    </lineage>
</organism>
<gene>
    <name evidence="1" type="ORF">JJB74_15655</name>
</gene>
<dbReference type="AlphaFoldDB" id="A0A934SUP6"/>
<reference evidence="1" key="1">
    <citation type="submission" date="2021-01" db="EMBL/GenBank/DDBJ databases">
        <title>Genome sequence of strain Noviherbaspirillum sp. DKR-6.</title>
        <authorList>
            <person name="Chaudhary D.K."/>
        </authorList>
    </citation>
    <scope>NUCLEOTIDE SEQUENCE</scope>
    <source>
        <strain evidence="1">DKR-6</strain>
    </source>
</reference>
<name>A0A934SUP6_9BURK</name>
<sequence length="143" mass="15907">MQDFFFELTPYSPEDCEEPPVIPVTLRLTQRQFENKQLLDRLLEREAATLGISPLAWWHERPPVADELVARIRAAIGCPKEATVIFYYPARITSRHFSSVIVDGATYCYSNFPGSLVIKVVPALPVTARPVPTPQSGAVALPA</sequence>